<sequence>MIPGWIESYEGWCWRSLNHTGSLGQGGTGIYVKLLCSRDRKGRGRCVDKRGKEEGEEGDERTGRAKHDQQARREGGEESDRERRGGEKREDAPGTVSFVGGKFSFGSREKVSRREMAKDGLDEGGEEGGGGKRAKERLLVRNERDREELVYERRGGRMRERRRKEDGGEMENRREGEEERMGRICC</sequence>
<dbReference type="Proteomes" id="UP000267251">
    <property type="component" value="Unassembled WGS sequence"/>
</dbReference>
<feature type="compositionally biased region" description="Basic and acidic residues" evidence="1">
    <location>
        <begin position="60"/>
        <end position="92"/>
    </location>
</feature>
<keyword evidence="3" id="KW-1185">Reference proteome</keyword>
<protein>
    <submittedName>
        <fullName evidence="2">Uncharacterized protein</fullName>
    </submittedName>
</protein>
<gene>
    <name evidence="2" type="ORF">BJ684DRAFT_16008</name>
</gene>
<feature type="compositionally biased region" description="Basic and acidic residues" evidence="1">
    <location>
        <begin position="107"/>
        <end position="121"/>
    </location>
</feature>
<dbReference type="AlphaFoldDB" id="A0A4P9Y447"/>
<evidence type="ECO:0000256" key="1">
    <source>
        <dbReference type="SAM" id="MobiDB-lite"/>
    </source>
</evidence>
<reference evidence="3" key="1">
    <citation type="journal article" date="2018" name="Nat. Microbiol.">
        <title>Leveraging single-cell genomics to expand the fungal tree of life.</title>
        <authorList>
            <person name="Ahrendt S.R."/>
            <person name="Quandt C.A."/>
            <person name="Ciobanu D."/>
            <person name="Clum A."/>
            <person name="Salamov A."/>
            <person name="Andreopoulos B."/>
            <person name="Cheng J.F."/>
            <person name="Woyke T."/>
            <person name="Pelin A."/>
            <person name="Henrissat B."/>
            <person name="Reynolds N.K."/>
            <person name="Benny G.L."/>
            <person name="Smith M.E."/>
            <person name="James T.Y."/>
            <person name="Grigoriev I.V."/>
        </authorList>
    </citation>
    <scope>NUCLEOTIDE SEQUENCE [LARGE SCALE GENOMIC DNA]</scope>
</reference>
<proteinExistence type="predicted"/>
<evidence type="ECO:0000313" key="3">
    <source>
        <dbReference type="Proteomes" id="UP000267251"/>
    </source>
</evidence>
<evidence type="ECO:0000313" key="2">
    <source>
        <dbReference type="EMBL" id="RKP13613.1"/>
    </source>
</evidence>
<organism evidence="2 3">
    <name type="scientific">Piptocephalis cylindrospora</name>
    <dbReference type="NCBI Taxonomy" id="1907219"/>
    <lineage>
        <taxon>Eukaryota</taxon>
        <taxon>Fungi</taxon>
        <taxon>Fungi incertae sedis</taxon>
        <taxon>Zoopagomycota</taxon>
        <taxon>Zoopagomycotina</taxon>
        <taxon>Zoopagomycetes</taxon>
        <taxon>Zoopagales</taxon>
        <taxon>Piptocephalidaceae</taxon>
        <taxon>Piptocephalis</taxon>
    </lineage>
</organism>
<feature type="region of interest" description="Disordered" evidence="1">
    <location>
        <begin position="157"/>
        <end position="186"/>
    </location>
</feature>
<accession>A0A4P9Y447</accession>
<name>A0A4P9Y447_9FUNG</name>
<dbReference type="EMBL" id="KZ987980">
    <property type="protein sequence ID" value="RKP13613.1"/>
    <property type="molecule type" value="Genomic_DNA"/>
</dbReference>
<feature type="region of interest" description="Disordered" evidence="1">
    <location>
        <begin position="41"/>
        <end position="139"/>
    </location>
</feature>